<dbReference type="GO" id="GO:0003700">
    <property type="term" value="F:DNA-binding transcription factor activity"/>
    <property type="evidence" value="ECO:0007669"/>
    <property type="project" value="InterPro"/>
</dbReference>
<keyword evidence="2" id="KW-0805">Transcription regulation</keyword>
<dbReference type="SMART" id="SM00422">
    <property type="entry name" value="HTH_MERR"/>
    <property type="match status" value="2"/>
</dbReference>
<feature type="domain" description="HTH merR-type" evidence="5">
    <location>
        <begin position="120"/>
        <end position="188"/>
    </location>
</feature>
<dbReference type="PATRIC" id="fig|1002809.3.peg.739"/>
<gene>
    <name evidence="6" type="ordered locus">SSIL_0734</name>
</gene>
<dbReference type="Gene3D" id="1.10.1660.10">
    <property type="match status" value="2"/>
</dbReference>
<name>F2F047_SOLSS</name>
<dbReference type="SUPFAM" id="SSF46955">
    <property type="entry name" value="Putative DNA-binding domain"/>
    <property type="match status" value="2"/>
</dbReference>
<dbReference type="EMBL" id="AP012157">
    <property type="protein sequence ID" value="BAK15157.1"/>
    <property type="molecule type" value="Genomic_DNA"/>
</dbReference>
<dbReference type="HOGENOM" id="CLU_097469_0_0_9"/>
<dbReference type="STRING" id="1002809.SSIL_0734"/>
<dbReference type="Proteomes" id="UP000006691">
    <property type="component" value="Chromosome"/>
</dbReference>
<dbReference type="GO" id="GO:0003677">
    <property type="term" value="F:DNA binding"/>
    <property type="evidence" value="ECO:0007669"/>
    <property type="project" value="UniProtKB-KW"/>
</dbReference>
<feature type="domain" description="HTH merR-type" evidence="5">
    <location>
        <begin position="1"/>
        <end position="58"/>
    </location>
</feature>
<evidence type="ECO:0000313" key="6">
    <source>
        <dbReference type="EMBL" id="BAK15157.1"/>
    </source>
</evidence>
<dbReference type="Pfam" id="PF13411">
    <property type="entry name" value="MerR_1"/>
    <property type="match status" value="1"/>
</dbReference>
<dbReference type="eggNOG" id="COG0789">
    <property type="taxonomic scope" value="Bacteria"/>
</dbReference>
<evidence type="ECO:0000256" key="2">
    <source>
        <dbReference type="ARBA" id="ARBA00023015"/>
    </source>
</evidence>
<dbReference type="RefSeq" id="WP_014822766.1">
    <property type="nucleotide sequence ID" value="NC_018065.1"/>
</dbReference>
<dbReference type="Pfam" id="PF00376">
    <property type="entry name" value="MerR"/>
    <property type="match status" value="1"/>
</dbReference>
<protein>
    <submittedName>
        <fullName evidence="6">Predicted transcriptional regulator</fullName>
    </submittedName>
</protein>
<evidence type="ECO:0000256" key="4">
    <source>
        <dbReference type="ARBA" id="ARBA00023163"/>
    </source>
</evidence>
<keyword evidence="7" id="KW-1185">Reference proteome</keyword>
<accession>F2F047</accession>
<dbReference type="AlphaFoldDB" id="F2F047"/>
<proteinExistence type="predicted"/>
<dbReference type="PANTHER" id="PTHR30204">
    <property type="entry name" value="REDOX-CYCLING DRUG-SENSING TRANSCRIPTIONAL ACTIVATOR SOXR"/>
    <property type="match status" value="1"/>
</dbReference>
<organism evidence="6 7">
    <name type="scientific">Solibacillus silvestris (strain StLB046)</name>
    <name type="common">Bacillus silvestris</name>
    <dbReference type="NCBI Taxonomy" id="1002809"/>
    <lineage>
        <taxon>Bacteria</taxon>
        <taxon>Bacillati</taxon>
        <taxon>Bacillota</taxon>
        <taxon>Bacilli</taxon>
        <taxon>Bacillales</taxon>
        <taxon>Caryophanaceae</taxon>
        <taxon>Solibacillus</taxon>
    </lineage>
</organism>
<reference evidence="6 7" key="2">
    <citation type="journal article" date="2012" name="J. Biosci. Bioeng.">
        <title>Complete genome sequence and characterization of the N-acylhomoserine lactone-degrading gene of the potato leaf-associated Solibacillus silvestris.</title>
        <authorList>
            <person name="Morohoshi T."/>
            <person name="Tominaga Y."/>
            <person name="Someya N."/>
            <person name="Ikeda T."/>
        </authorList>
    </citation>
    <scope>NUCLEOTIDE SEQUENCE [LARGE SCALE GENOMIC DNA]</scope>
    <source>
        <strain evidence="6 7">StLB046</strain>
    </source>
</reference>
<dbReference type="InterPro" id="IPR000551">
    <property type="entry name" value="MerR-type_HTH_dom"/>
</dbReference>
<reference evidence="7" key="1">
    <citation type="submission" date="2011-04" db="EMBL/GenBank/DDBJ databases">
        <title>Genome sequence of Solibacillus silvestris StLB046.</title>
        <authorList>
            <person name="Morohoshi T."/>
            <person name="Someya N."/>
            <person name="Ikeda T."/>
        </authorList>
    </citation>
    <scope>NUCLEOTIDE SEQUENCE [LARGE SCALE GENOMIC DNA]</scope>
    <source>
        <strain evidence="7">StLB046</strain>
    </source>
</reference>
<evidence type="ECO:0000256" key="1">
    <source>
        <dbReference type="ARBA" id="ARBA00022491"/>
    </source>
</evidence>
<dbReference type="InterPro" id="IPR009061">
    <property type="entry name" value="DNA-bd_dom_put_sf"/>
</dbReference>
<keyword evidence="3" id="KW-0238">DNA-binding</keyword>
<evidence type="ECO:0000259" key="5">
    <source>
        <dbReference type="PROSITE" id="PS50937"/>
    </source>
</evidence>
<keyword evidence="4" id="KW-0804">Transcription</keyword>
<evidence type="ECO:0000256" key="3">
    <source>
        <dbReference type="ARBA" id="ARBA00023125"/>
    </source>
</evidence>
<sequence length="240" mass="28188">MYTKDVAKLTNVHSNTVRLYEEWGYISPVPRLANGYRVYSSLHVKQMQIARLAFQQEFIQNNLRKFATKIVKFSGQMQFNQALTAAEQYLSFLQAEQSYMLKAVDAAQRILQQKNNCITLYSHKEVAKQMQISEETIRNWERNGLFEVTRTNQNRRIYTELDVQKLLIIRTLRSAHFSIASIREVFEKLKSDQQPKNLHVLLSLPAFQNDFYHITDELEKNLKLAIVNVKLIIDHLHTLK</sequence>
<dbReference type="PROSITE" id="PS50937">
    <property type="entry name" value="HTH_MERR_2"/>
    <property type="match status" value="2"/>
</dbReference>
<evidence type="ECO:0000313" key="7">
    <source>
        <dbReference type="Proteomes" id="UP000006691"/>
    </source>
</evidence>
<dbReference type="CDD" id="cd00592">
    <property type="entry name" value="HTH_MerR-like"/>
    <property type="match status" value="1"/>
</dbReference>
<dbReference type="InterPro" id="IPR047057">
    <property type="entry name" value="MerR_fam"/>
</dbReference>
<dbReference type="KEGG" id="siv:SSIL_0734"/>
<keyword evidence="1" id="KW-0678">Repressor</keyword>
<dbReference type="PANTHER" id="PTHR30204:SF69">
    <property type="entry name" value="MERR-FAMILY TRANSCRIPTIONAL REGULATOR"/>
    <property type="match status" value="1"/>
</dbReference>